<dbReference type="PANTHER" id="PTHR47737:SF1">
    <property type="entry name" value="GLYCINE BETAINE_PROLINE BETAINE TRANSPORT SYSTEM PERMEASE PROTEIN PROW"/>
    <property type="match status" value="1"/>
</dbReference>
<dbReference type="OrthoDB" id="9787902at2"/>
<reference evidence="7 8" key="1">
    <citation type="submission" date="2016-02" db="EMBL/GenBank/DDBJ databases">
        <authorList>
            <person name="Wen L."/>
            <person name="He K."/>
            <person name="Yang H."/>
        </authorList>
    </citation>
    <scope>NUCLEOTIDE SEQUENCE [LARGE SCALE GENOMIC DNA]</scope>
    <source>
        <strain evidence="7 8">CV58</strain>
    </source>
</reference>
<dbReference type="RefSeq" id="WP_068392032.1">
    <property type="nucleotide sequence ID" value="NZ_LSZO01000188.1"/>
</dbReference>
<keyword evidence="3" id="KW-1003">Cell membrane</keyword>
<dbReference type="SUPFAM" id="SSF53850">
    <property type="entry name" value="Periplasmic binding protein-like II"/>
    <property type="match status" value="1"/>
</dbReference>
<evidence type="ECO:0000256" key="3">
    <source>
        <dbReference type="ARBA" id="ARBA00022475"/>
    </source>
</evidence>
<keyword evidence="8" id="KW-1185">Reference proteome</keyword>
<keyword evidence="2" id="KW-0813">Transport</keyword>
<evidence type="ECO:0000313" key="8">
    <source>
        <dbReference type="Proteomes" id="UP000072660"/>
    </source>
</evidence>
<dbReference type="CDD" id="cd13639">
    <property type="entry name" value="PBP2_OpuAC_like"/>
    <property type="match status" value="1"/>
</dbReference>
<keyword evidence="4" id="KW-0472">Membrane</keyword>
<gene>
    <name evidence="7" type="ORF">AXE65_05625</name>
</gene>
<proteinExistence type="predicted"/>
<accession>A0A139SNQ4</accession>
<evidence type="ECO:0000256" key="2">
    <source>
        <dbReference type="ARBA" id="ARBA00022448"/>
    </source>
</evidence>
<dbReference type="GO" id="GO:0015871">
    <property type="term" value="P:choline transport"/>
    <property type="evidence" value="ECO:0007669"/>
    <property type="project" value="TreeGrafter"/>
</dbReference>
<dbReference type="PANTHER" id="PTHR47737">
    <property type="entry name" value="GLYCINE BETAINE/PROLINE BETAINE TRANSPORT SYSTEM PERMEASE PROTEIN PROW"/>
    <property type="match status" value="1"/>
</dbReference>
<dbReference type="Pfam" id="PF04069">
    <property type="entry name" value="OpuAC"/>
    <property type="match status" value="1"/>
</dbReference>
<dbReference type="GO" id="GO:0043190">
    <property type="term" value="C:ATP-binding cassette (ABC) transporter complex"/>
    <property type="evidence" value="ECO:0007669"/>
    <property type="project" value="InterPro"/>
</dbReference>
<dbReference type="GO" id="GO:0005275">
    <property type="term" value="F:amine transmembrane transporter activity"/>
    <property type="evidence" value="ECO:0007669"/>
    <property type="project" value="TreeGrafter"/>
</dbReference>
<evidence type="ECO:0000256" key="4">
    <source>
        <dbReference type="ARBA" id="ARBA00023136"/>
    </source>
</evidence>
<dbReference type="AlphaFoldDB" id="A0A139SNQ4"/>
<comment type="caution">
    <text evidence="7">The sequence shown here is derived from an EMBL/GenBank/DDBJ whole genome shotgun (WGS) entry which is preliminary data.</text>
</comment>
<evidence type="ECO:0000256" key="1">
    <source>
        <dbReference type="ARBA" id="ARBA00004236"/>
    </source>
</evidence>
<evidence type="ECO:0000313" key="7">
    <source>
        <dbReference type="EMBL" id="KXU36132.1"/>
    </source>
</evidence>
<protein>
    <submittedName>
        <fullName evidence="7">Glycine/betaine ABC transporter substrate-binding protein</fullName>
    </submittedName>
</protein>
<dbReference type="Gene3D" id="3.40.190.100">
    <property type="entry name" value="Glycine betaine-binding periplasmic protein, domain 2"/>
    <property type="match status" value="1"/>
</dbReference>
<dbReference type="Proteomes" id="UP000072660">
    <property type="component" value="Unassembled WGS sequence"/>
</dbReference>
<feature type="chain" id="PRO_5007299371" evidence="5">
    <location>
        <begin position="25"/>
        <end position="284"/>
    </location>
</feature>
<dbReference type="GO" id="GO:0015226">
    <property type="term" value="F:carnitine transmembrane transporter activity"/>
    <property type="evidence" value="ECO:0007669"/>
    <property type="project" value="TreeGrafter"/>
</dbReference>
<dbReference type="Gene3D" id="3.40.190.10">
    <property type="entry name" value="Periplasmic binding protein-like II"/>
    <property type="match status" value="1"/>
</dbReference>
<keyword evidence="5" id="KW-0732">Signal</keyword>
<feature type="signal peptide" evidence="5">
    <location>
        <begin position="1"/>
        <end position="24"/>
    </location>
</feature>
<organism evidence="7 8">
    <name type="scientific">Ventosimonas gracilis</name>
    <dbReference type="NCBI Taxonomy" id="1680762"/>
    <lineage>
        <taxon>Bacteria</taxon>
        <taxon>Pseudomonadati</taxon>
        <taxon>Pseudomonadota</taxon>
        <taxon>Gammaproteobacteria</taxon>
        <taxon>Pseudomonadales</taxon>
        <taxon>Ventosimonadaceae</taxon>
        <taxon>Ventosimonas</taxon>
    </lineage>
</organism>
<comment type="subcellular location">
    <subcellularLocation>
        <location evidence="1">Cell membrane</location>
    </subcellularLocation>
</comment>
<dbReference type="InterPro" id="IPR007210">
    <property type="entry name" value="ABC_Gly_betaine_transp_sub-bd"/>
</dbReference>
<sequence length="284" mass="30889">MKQPLIKTLTAAALALSMGASVQAADKPTLKIGYINNWDDSVAVSFVAAEILREKLGFPVEMKPVEPALMWQGVARGDLDISLSAWMPVTHGEYSAKLGDKVEILASNYVDAKIGLVIPDYVEGVNSIEDLNAHAKDFNGVITGIDAGAGIMRRTEDAIKEYDLKLKLMPSSGSGMATALDRAIRAKKPVVVTGWIPHWMFARWSLRFLDDPKGVYGQAEHIDTFVHPSLAEKAPDAHAFLKKLSWGAADVGAVMLSITEGAKPEQAAKDWVNQHADQVNNWLQ</sequence>
<evidence type="ECO:0000259" key="6">
    <source>
        <dbReference type="Pfam" id="PF04069"/>
    </source>
</evidence>
<dbReference type="GO" id="GO:0031460">
    <property type="term" value="P:glycine betaine transport"/>
    <property type="evidence" value="ECO:0007669"/>
    <property type="project" value="TreeGrafter"/>
</dbReference>
<feature type="domain" description="ABC-type glycine betaine transport system substrate-binding" evidence="6">
    <location>
        <begin position="29"/>
        <end position="274"/>
    </location>
</feature>
<dbReference type="EMBL" id="LSZO01000188">
    <property type="protein sequence ID" value="KXU36132.1"/>
    <property type="molecule type" value="Genomic_DNA"/>
</dbReference>
<evidence type="ECO:0000256" key="5">
    <source>
        <dbReference type="SAM" id="SignalP"/>
    </source>
</evidence>
<name>A0A139SNQ4_9GAMM</name>